<comment type="similarity">
    <text evidence="2 12">Belongs to the cytochrome ubiquinol oxidase subunit 1 family.</text>
</comment>
<dbReference type="RefSeq" id="WP_109303332.1">
    <property type="nucleotide sequence ID" value="NZ_JASODW010000001.1"/>
</dbReference>
<keyword evidence="8 12" id="KW-0249">Electron transport</keyword>
<reference evidence="14" key="2">
    <citation type="submission" date="2023-05" db="EMBL/GenBank/DDBJ databases">
        <title>Cataloging the Phylogenetic Diversity of Human Bladder Bacteria.</title>
        <authorList>
            <person name="Du J."/>
        </authorList>
    </citation>
    <scope>NUCLEOTIDE SEQUENCE</scope>
    <source>
        <strain evidence="14">UMB9978</strain>
    </source>
</reference>
<comment type="subcellular location">
    <subcellularLocation>
        <location evidence="1">Cell membrane</location>
        <topology evidence="1">Multi-pass membrane protein</topology>
    </subcellularLocation>
</comment>
<dbReference type="GO" id="GO:0019646">
    <property type="term" value="P:aerobic electron transport chain"/>
    <property type="evidence" value="ECO:0007669"/>
    <property type="project" value="InterPro"/>
</dbReference>
<feature type="transmembrane region" description="Helical" evidence="12">
    <location>
        <begin position="471"/>
        <end position="494"/>
    </location>
</feature>
<evidence type="ECO:0000313" key="16">
    <source>
        <dbReference type="Proteomes" id="UP000245514"/>
    </source>
</evidence>
<keyword evidence="11 12" id="KW-0472">Membrane</keyword>
<evidence type="ECO:0000313" key="17">
    <source>
        <dbReference type="Proteomes" id="UP001240483"/>
    </source>
</evidence>
<feature type="compositionally biased region" description="Basic and acidic residues" evidence="13">
    <location>
        <begin position="507"/>
        <end position="531"/>
    </location>
</feature>
<keyword evidence="5 12" id="KW-0349">Heme</keyword>
<feature type="transmembrane region" description="Helical" evidence="12">
    <location>
        <begin position="131"/>
        <end position="154"/>
    </location>
</feature>
<dbReference type="Proteomes" id="UP001240483">
    <property type="component" value="Unassembled WGS sequence"/>
</dbReference>
<feature type="transmembrane region" description="Helical" evidence="12">
    <location>
        <begin position="413"/>
        <end position="434"/>
    </location>
</feature>
<protein>
    <submittedName>
        <fullName evidence="14">Cytochrome ubiquinol oxidase subunit I</fullName>
    </submittedName>
</protein>
<evidence type="ECO:0000256" key="2">
    <source>
        <dbReference type="ARBA" id="ARBA00009819"/>
    </source>
</evidence>
<dbReference type="Pfam" id="PF01654">
    <property type="entry name" value="Cyt_bd_oxida_I"/>
    <property type="match status" value="1"/>
</dbReference>
<sequence>MDPVLDPVLIGRWQFGITTVYHFLMVPLTIGLGVLVATLQTLWYKTGKEQYLRSTKFWGKLFLINFIMGVVTGIVQEFQFGMAWSEYSKFVGDVFGAPLAMEALLAFFVESTFLGLWIFGWKRLPKGFHLATIWIAALATWLSAYFILVANSFMQHPVGVELIDGRAVMTDPLAVFTNNTAIVTLIHTIFGSLAVAGGFLLGISWFHLYRRRRDGIDTVDAKGYVVVGEDPAKGAGRDKTDYKVWRGSFRLGGWVALVAFLGVAFSGHAQAQLMIYQQPMKMASAEAACHDGTGFSVLSFGDLRSGGKTTCDDVTTTLEIPGLLSFLAHDNFDTPVKGVNTLIPEYQEKYGTHLPDDPMYGKYAGTEIDYQPIMAVTYWGFRLMITFGGLAALAAAIGLFIGRKGTVPDNKWLSRLAVLSIGAPFAANSAGWIFTEMGRQPFVVAPAPDGNDGVFMFTAAALSPGVSGGELLTSTILLTAVYGVLAVVECVFLFRYARGGTPSAMPENDHNYDPHDDEHDGNGDASKRNADDDVLAFAY</sequence>
<keyword evidence="16" id="KW-1185">Reference proteome</keyword>
<evidence type="ECO:0000256" key="10">
    <source>
        <dbReference type="ARBA" id="ARBA00023004"/>
    </source>
</evidence>
<evidence type="ECO:0000256" key="9">
    <source>
        <dbReference type="ARBA" id="ARBA00022989"/>
    </source>
</evidence>
<evidence type="ECO:0000256" key="12">
    <source>
        <dbReference type="PIRNR" id="PIRNR006446"/>
    </source>
</evidence>
<evidence type="ECO:0000256" key="11">
    <source>
        <dbReference type="ARBA" id="ARBA00023136"/>
    </source>
</evidence>
<organism evidence="14 17">
    <name type="scientific">Pseudoglutamicibacter cumminsii</name>
    <dbReference type="NCBI Taxonomy" id="156979"/>
    <lineage>
        <taxon>Bacteria</taxon>
        <taxon>Bacillati</taxon>
        <taxon>Actinomycetota</taxon>
        <taxon>Actinomycetes</taxon>
        <taxon>Micrococcales</taxon>
        <taxon>Micrococcaceae</taxon>
        <taxon>Pseudoglutamicibacter</taxon>
    </lineage>
</organism>
<evidence type="ECO:0000256" key="5">
    <source>
        <dbReference type="ARBA" id="ARBA00022617"/>
    </source>
</evidence>
<dbReference type="PANTHER" id="PTHR30365:SF15">
    <property type="entry name" value="CYTOCHROME BD UBIQUINOL OXIDASE SUBUNIT 1"/>
    <property type="match status" value="1"/>
</dbReference>
<evidence type="ECO:0000256" key="13">
    <source>
        <dbReference type="SAM" id="MobiDB-lite"/>
    </source>
</evidence>
<dbReference type="GO" id="GO:0005886">
    <property type="term" value="C:plasma membrane"/>
    <property type="evidence" value="ECO:0007669"/>
    <property type="project" value="UniProtKB-SubCell"/>
</dbReference>
<evidence type="ECO:0000256" key="4">
    <source>
        <dbReference type="ARBA" id="ARBA00022475"/>
    </source>
</evidence>
<keyword evidence="3 12" id="KW-0813">Transport</keyword>
<evidence type="ECO:0000256" key="1">
    <source>
        <dbReference type="ARBA" id="ARBA00004651"/>
    </source>
</evidence>
<name>A0AAP4C9V0_9MICC</name>
<reference evidence="15 16" key="1">
    <citation type="submission" date="2018-05" db="EMBL/GenBank/DDBJ databases">
        <title>Draft Genome Sequence of Arthrobacter cumminsii IME1328, Isolated from a Patient Who Suffered from Foot Ulcers in China.</title>
        <authorList>
            <person name="Li M."/>
            <person name="Jiang Z."/>
            <person name="Sun Q."/>
            <person name="Tong Y."/>
        </authorList>
    </citation>
    <scope>NUCLEOTIDE SEQUENCE [LARGE SCALE GENOMIC DNA]</scope>
    <source>
        <strain evidence="15 16">IME1328</strain>
    </source>
</reference>
<comment type="caution">
    <text evidence="14">The sequence shown here is derived from an EMBL/GenBank/DDBJ whole genome shotgun (WGS) entry which is preliminary data.</text>
</comment>
<dbReference type="PIRSF" id="PIRSF006446">
    <property type="entry name" value="Cyt_quinol_oxidase_1"/>
    <property type="match status" value="1"/>
</dbReference>
<feature type="transmembrane region" description="Helical" evidence="12">
    <location>
        <begin position="251"/>
        <end position="271"/>
    </location>
</feature>
<keyword evidence="4 12" id="KW-1003">Cell membrane</keyword>
<keyword evidence="6 12" id="KW-0812">Transmembrane</keyword>
<evidence type="ECO:0000256" key="3">
    <source>
        <dbReference type="ARBA" id="ARBA00022448"/>
    </source>
</evidence>
<keyword evidence="10 12" id="KW-0408">Iron</keyword>
<accession>A0AAP4C9V0</accession>
<feature type="transmembrane region" description="Helical" evidence="12">
    <location>
        <begin position="57"/>
        <end position="75"/>
    </location>
</feature>
<evidence type="ECO:0000256" key="8">
    <source>
        <dbReference type="ARBA" id="ARBA00022982"/>
    </source>
</evidence>
<keyword evidence="7 12" id="KW-0479">Metal-binding</keyword>
<gene>
    <name evidence="15" type="ORF">CAY35_03435</name>
    <name evidence="14" type="ORF">QP116_01595</name>
</gene>
<evidence type="ECO:0000313" key="15">
    <source>
        <dbReference type="EMBL" id="PWI28085.1"/>
    </source>
</evidence>
<feature type="transmembrane region" description="Helical" evidence="12">
    <location>
        <begin position="379"/>
        <end position="401"/>
    </location>
</feature>
<keyword evidence="9 12" id="KW-1133">Transmembrane helix</keyword>
<proteinExistence type="inferred from homology"/>
<dbReference type="EMBL" id="JASODW010000001">
    <property type="protein sequence ID" value="MDK6274446.1"/>
    <property type="molecule type" value="Genomic_DNA"/>
</dbReference>
<feature type="region of interest" description="Disordered" evidence="13">
    <location>
        <begin position="505"/>
        <end position="531"/>
    </location>
</feature>
<dbReference type="GO" id="GO:0046872">
    <property type="term" value="F:metal ion binding"/>
    <property type="evidence" value="ECO:0007669"/>
    <property type="project" value="UniProtKB-UniRule"/>
</dbReference>
<evidence type="ECO:0000313" key="14">
    <source>
        <dbReference type="EMBL" id="MDK6274446.1"/>
    </source>
</evidence>
<dbReference type="Proteomes" id="UP000245514">
    <property type="component" value="Unassembled WGS sequence"/>
</dbReference>
<dbReference type="PANTHER" id="PTHR30365">
    <property type="entry name" value="CYTOCHROME D UBIQUINOL OXIDASE"/>
    <property type="match status" value="1"/>
</dbReference>
<feature type="transmembrane region" description="Helical" evidence="12">
    <location>
        <begin position="95"/>
        <end position="119"/>
    </location>
</feature>
<dbReference type="AlphaFoldDB" id="A0AAP4C9V0"/>
<dbReference type="EMBL" id="QFWG01000003">
    <property type="protein sequence ID" value="PWI28085.1"/>
    <property type="molecule type" value="Genomic_DNA"/>
</dbReference>
<dbReference type="GO" id="GO:0009055">
    <property type="term" value="F:electron transfer activity"/>
    <property type="evidence" value="ECO:0007669"/>
    <property type="project" value="UniProtKB-UniRule"/>
</dbReference>
<feature type="transmembrane region" description="Helical" evidence="12">
    <location>
        <begin position="181"/>
        <end position="203"/>
    </location>
</feature>
<dbReference type="InterPro" id="IPR002585">
    <property type="entry name" value="Cyt-d_ubiquinol_oxidase_su_1"/>
</dbReference>
<evidence type="ECO:0000256" key="6">
    <source>
        <dbReference type="ARBA" id="ARBA00022692"/>
    </source>
</evidence>
<dbReference type="GO" id="GO:0020037">
    <property type="term" value="F:heme binding"/>
    <property type="evidence" value="ECO:0007669"/>
    <property type="project" value="TreeGrafter"/>
</dbReference>
<dbReference type="GO" id="GO:0070069">
    <property type="term" value="C:cytochrome complex"/>
    <property type="evidence" value="ECO:0007669"/>
    <property type="project" value="UniProtKB-UniRule"/>
</dbReference>
<evidence type="ECO:0000256" key="7">
    <source>
        <dbReference type="ARBA" id="ARBA00022723"/>
    </source>
</evidence>
<dbReference type="GO" id="GO:0016682">
    <property type="term" value="F:oxidoreductase activity, acting on diphenols and related substances as donors, oxygen as acceptor"/>
    <property type="evidence" value="ECO:0007669"/>
    <property type="project" value="TreeGrafter"/>
</dbReference>
<feature type="transmembrane region" description="Helical" evidence="12">
    <location>
        <begin position="20"/>
        <end position="45"/>
    </location>
</feature>